<accession>A0A0G2I9U3</accession>
<proteinExistence type="predicted"/>
<gene>
    <name evidence="2" type="ORF">EMCG_07289</name>
</gene>
<feature type="region of interest" description="Disordered" evidence="1">
    <location>
        <begin position="40"/>
        <end position="61"/>
    </location>
</feature>
<comment type="caution">
    <text evidence="2">The sequence shown here is derived from an EMBL/GenBank/DDBJ whole genome shotgun (WGS) entry which is preliminary data.</text>
</comment>
<evidence type="ECO:0000256" key="1">
    <source>
        <dbReference type="SAM" id="MobiDB-lite"/>
    </source>
</evidence>
<name>A0A0G2I9U3_9EURO</name>
<evidence type="ECO:0000313" key="3">
    <source>
        <dbReference type="Proteomes" id="UP000034164"/>
    </source>
</evidence>
<reference evidence="3" key="1">
    <citation type="journal article" date="2015" name="PLoS Genet.">
        <title>The dynamic genome and transcriptome of the human fungal pathogen Blastomyces and close relative Emmonsia.</title>
        <authorList>
            <person name="Munoz J.F."/>
            <person name="Gauthier G.M."/>
            <person name="Desjardins C.A."/>
            <person name="Gallo J.E."/>
            <person name="Holder J."/>
            <person name="Sullivan T.D."/>
            <person name="Marty A.J."/>
            <person name="Carmen J.C."/>
            <person name="Chen Z."/>
            <person name="Ding L."/>
            <person name="Gujja S."/>
            <person name="Magrini V."/>
            <person name="Misas E."/>
            <person name="Mitreva M."/>
            <person name="Priest M."/>
            <person name="Saif S."/>
            <person name="Whiston E.A."/>
            <person name="Young S."/>
            <person name="Zeng Q."/>
            <person name="Goldman W.E."/>
            <person name="Mardis E.R."/>
            <person name="Taylor J.W."/>
            <person name="McEwen J.G."/>
            <person name="Clay O.K."/>
            <person name="Klein B.S."/>
            <person name="Cuomo C.A."/>
        </authorList>
    </citation>
    <scope>NUCLEOTIDE SEQUENCE [LARGE SCALE GENOMIC DNA]</scope>
    <source>
        <strain evidence="3">UAMH 3008</strain>
    </source>
</reference>
<dbReference type="AlphaFoldDB" id="A0A0G2I9U3"/>
<dbReference type="Proteomes" id="UP000034164">
    <property type="component" value="Unassembled WGS sequence"/>
</dbReference>
<protein>
    <submittedName>
        <fullName evidence="2">Uncharacterized protein</fullName>
    </submittedName>
</protein>
<sequence length="98" mass="11080">MQGQPPPQHKSYIHDPESWFQTKQKRAELGDDPRIIPAKKRPKRISLASMPPRKSIPGLSDKKASPTLVFVLWLGVVNQLAADDNPRKQEPLSCKKET</sequence>
<dbReference type="VEuPathDB" id="FungiDB:EMCG_07289"/>
<evidence type="ECO:0000313" key="2">
    <source>
        <dbReference type="EMBL" id="KKZ67020.1"/>
    </source>
</evidence>
<dbReference type="EMBL" id="LCZI01000346">
    <property type="protein sequence ID" value="KKZ67020.1"/>
    <property type="molecule type" value="Genomic_DNA"/>
</dbReference>
<organism evidence="2 3">
    <name type="scientific">[Emmonsia] crescens</name>
    <dbReference type="NCBI Taxonomy" id="73230"/>
    <lineage>
        <taxon>Eukaryota</taxon>
        <taxon>Fungi</taxon>
        <taxon>Dikarya</taxon>
        <taxon>Ascomycota</taxon>
        <taxon>Pezizomycotina</taxon>
        <taxon>Eurotiomycetes</taxon>
        <taxon>Eurotiomycetidae</taxon>
        <taxon>Onygenales</taxon>
        <taxon>Ajellomycetaceae</taxon>
        <taxon>Emergomyces</taxon>
    </lineage>
</organism>